<proteinExistence type="predicted"/>
<reference evidence="1 2" key="1">
    <citation type="submission" date="2009-08" db="EMBL/GenBank/DDBJ databases">
        <authorList>
            <person name="Weinstock G."/>
            <person name="Sodergren E."/>
            <person name="Clifton S."/>
            <person name="Fulton L."/>
            <person name="Fulton B."/>
            <person name="Courtney L."/>
            <person name="Fronick C."/>
            <person name="Harrison M."/>
            <person name="Strong C."/>
            <person name="Farmer C."/>
            <person name="Delahaunty K."/>
            <person name="Markovic C."/>
            <person name="Hall O."/>
            <person name="Minx P."/>
            <person name="Tomlinson C."/>
            <person name="Mitreva M."/>
            <person name="Nelson J."/>
            <person name="Hou S."/>
            <person name="Wollam A."/>
            <person name="Pepin K.H."/>
            <person name="Johnson M."/>
            <person name="Bhonagiri V."/>
            <person name="Nash W.E."/>
            <person name="Warren W."/>
            <person name="Chinwalla A."/>
            <person name="Mardis E.R."/>
            <person name="Wilson R.K."/>
        </authorList>
    </citation>
    <scope>NUCLEOTIDE SEQUENCE [LARGE SCALE GENOMIC DNA]</scope>
    <source>
        <strain evidence="1 2">L1-82</strain>
    </source>
</reference>
<accession>C7G839</accession>
<dbReference type="AlphaFoldDB" id="C7G839"/>
<gene>
    <name evidence="1" type="ORF">ROSINTL182_06063</name>
</gene>
<dbReference type="EMBL" id="ABYJ02000050">
    <property type="protein sequence ID" value="EEV02003.1"/>
    <property type="molecule type" value="Genomic_DNA"/>
</dbReference>
<evidence type="ECO:0000313" key="2">
    <source>
        <dbReference type="Proteomes" id="UP000004828"/>
    </source>
</evidence>
<organism evidence="1 2">
    <name type="scientific">Roseburia intestinalis L1-82</name>
    <dbReference type="NCBI Taxonomy" id="536231"/>
    <lineage>
        <taxon>Bacteria</taxon>
        <taxon>Bacillati</taxon>
        <taxon>Bacillota</taxon>
        <taxon>Clostridia</taxon>
        <taxon>Lachnospirales</taxon>
        <taxon>Lachnospiraceae</taxon>
        <taxon>Roseburia</taxon>
    </lineage>
</organism>
<comment type="caution">
    <text evidence="1">The sequence shown here is derived from an EMBL/GenBank/DDBJ whole genome shotgun (WGS) entry which is preliminary data.</text>
</comment>
<dbReference type="HOGENOM" id="CLU_3172752_0_0_9"/>
<evidence type="ECO:0000313" key="1">
    <source>
        <dbReference type="EMBL" id="EEV02003.1"/>
    </source>
</evidence>
<dbReference type="Proteomes" id="UP000004828">
    <property type="component" value="Unassembled WGS sequence"/>
</dbReference>
<protein>
    <submittedName>
        <fullName evidence="1">Uncharacterized protein</fullName>
    </submittedName>
</protein>
<sequence length="47" mass="5379">MHMKSIACDVFLQNISGKISFCLGWRLDFMISSVIIENDSVVKNFQL</sequence>
<name>C7G839_9FIRM</name>